<feature type="region of interest" description="Disordered" evidence="1">
    <location>
        <begin position="186"/>
        <end position="212"/>
    </location>
</feature>
<keyword evidence="3" id="KW-1185">Reference proteome</keyword>
<dbReference type="Proteomes" id="UP001331515">
    <property type="component" value="Unassembled WGS sequence"/>
</dbReference>
<dbReference type="Gene3D" id="2.30.30.850">
    <property type="match status" value="1"/>
</dbReference>
<dbReference type="AlphaFoldDB" id="A0AAN8HVI8"/>
<evidence type="ECO:0000313" key="3">
    <source>
        <dbReference type="Proteomes" id="UP001331515"/>
    </source>
</evidence>
<dbReference type="EMBL" id="JAURVH010001516">
    <property type="protein sequence ID" value="KAK5930424.1"/>
    <property type="molecule type" value="Genomic_DNA"/>
</dbReference>
<evidence type="ECO:0000256" key="1">
    <source>
        <dbReference type="SAM" id="MobiDB-lite"/>
    </source>
</evidence>
<gene>
    <name evidence="2" type="ORF">CgunFtcFv8_026659</name>
</gene>
<accession>A0AAN8HVI8</accession>
<comment type="caution">
    <text evidence="2">The sequence shown here is derived from an EMBL/GenBank/DDBJ whole genome shotgun (WGS) entry which is preliminary data.</text>
</comment>
<reference evidence="2 3" key="1">
    <citation type="journal article" date="2023" name="Mol. Biol. Evol.">
        <title>Genomics of Secondarily Temperate Adaptation in the Only Non-Antarctic Icefish.</title>
        <authorList>
            <person name="Rivera-Colon A.G."/>
            <person name="Rayamajhi N."/>
            <person name="Minhas B.F."/>
            <person name="Madrigal G."/>
            <person name="Bilyk K.T."/>
            <person name="Yoon V."/>
            <person name="Hune M."/>
            <person name="Gregory S."/>
            <person name="Cheng C.H.C."/>
            <person name="Catchen J.M."/>
        </authorList>
    </citation>
    <scope>NUCLEOTIDE SEQUENCE [LARGE SCALE GENOMIC DNA]</scope>
    <source>
        <tissue evidence="2">White muscle</tissue>
    </source>
</reference>
<organism evidence="2 3">
    <name type="scientific">Champsocephalus gunnari</name>
    <name type="common">Mackerel icefish</name>
    <dbReference type="NCBI Taxonomy" id="52237"/>
    <lineage>
        <taxon>Eukaryota</taxon>
        <taxon>Metazoa</taxon>
        <taxon>Chordata</taxon>
        <taxon>Craniata</taxon>
        <taxon>Vertebrata</taxon>
        <taxon>Euteleostomi</taxon>
        <taxon>Actinopterygii</taxon>
        <taxon>Neopterygii</taxon>
        <taxon>Teleostei</taxon>
        <taxon>Neoteleostei</taxon>
        <taxon>Acanthomorphata</taxon>
        <taxon>Eupercaria</taxon>
        <taxon>Perciformes</taxon>
        <taxon>Notothenioidei</taxon>
        <taxon>Channichthyidae</taxon>
        <taxon>Champsocephalus</taxon>
    </lineage>
</organism>
<feature type="compositionally biased region" description="Low complexity" evidence="1">
    <location>
        <begin position="194"/>
        <end position="203"/>
    </location>
</feature>
<name>A0AAN8HVI8_CHAGU</name>
<protein>
    <submittedName>
        <fullName evidence="2">Uncharacterized protein</fullName>
    </submittedName>
</protein>
<evidence type="ECO:0000313" key="2">
    <source>
        <dbReference type="EMBL" id="KAK5930424.1"/>
    </source>
</evidence>
<sequence length="212" mass="23451">MNWLEALPLALMSIRSSINRGTGFSPFELTHGHQFPGPGALSVGKEVEVMCSKPYYRQLRGLVSGFSTQVADAKGGPEKHEANTAEFVWLKVIRPKWLNPRFSGPYRVTQRTSHAVRLEGKGDNWYHWSQCAVGKTPARTLEDIRTDLALVKAVVPGGIIIGPGKEDREDIHPAVVPGGIIIGPEKEDREDIYSASTRKPPSASRRRRKTSL</sequence>
<proteinExistence type="predicted"/>